<dbReference type="Pfam" id="PF22117">
    <property type="entry name" value="Fer4_Nqo3"/>
    <property type="match status" value="1"/>
</dbReference>
<keyword evidence="10" id="KW-0411">Iron-sulfur</keyword>
<protein>
    <submittedName>
        <fullName evidence="17">NADP-reducing hydrogenase subunit HndC</fullName>
        <ecNumber evidence="17">1.12.1.3</ecNumber>
    </submittedName>
</protein>
<keyword evidence="17" id="KW-0560">Oxidoreductase</keyword>
<keyword evidence="11" id="KW-0520">NAD</keyword>
<dbReference type="InterPro" id="IPR017896">
    <property type="entry name" value="4Fe4S_Fe-S-bd"/>
</dbReference>
<dbReference type="Proteomes" id="UP000070456">
    <property type="component" value="Unassembled WGS sequence"/>
</dbReference>
<dbReference type="InterPro" id="IPR019574">
    <property type="entry name" value="NADH_UbQ_OxRdtase_Gsu_4Fe4S-bd"/>
</dbReference>
<dbReference type="GO" id="GO:0005506">
    <property type="term" value="F:iron ion binding"/>
    <property type="evidence" value="ECO:0007669"/>
    <property type="project" value="InterPro"/>
</dbReference>
<evidence type="ECO:0000256" key="7">
    <source>
        <dbReference type="ARBA" id="ARBA00022737"/>
    </source>
</evidence>
<dbReference type="RefSeq" id="WP_068555546.1">
    <property type="nucleotide sequence ID" value="NZ_LOEE01000028.1"/>
</dbReference>
<dbReference type="GO" id="GO:0051537">
    <property type="term" value="F:2 iron, 2 sulfur cluster binding"/>
    <property type="evidence" value="ECO:0007669"/>
    <property type="project" value="UniProtKB-KW"/>
</dbReference>
<dbReference type="PROSITE" id="PS51839">
    <property type="entry name" value="4FE4S_HC3"/>
    <property type="match status" value="1"/>
</dbReference>
<comment type="caution">
    <text evidence="17">The sequence shown here is derived from an EMBL/GenBank/DDBJ whole genome shotgun (WGS) entry which is preliminary data.</text>
</comment>
<dbReference type="PATRIC" id="fig|520762.4.peg.1222"/>
<dbReference type="SMART" id="SM00929">
    <property type="entry name" value="NADH-G_4Fe-4S_3"/>
    <property type="match status" value="1"/>
</dbReference>
<dbReference type="InterPro" id="IPR001041">
    <property type="entry name" value="2Fe-2S_ferredoxin-type"/>
</dbReference>
<feature type="domain" description="2Fe-2S ferredoxin-type" evidence="14">
    <location>
        <begin position="4"/>
        <end position="80"/>
    </location>
</feature>
<dbReference type="STRING" id="520762.AN619_10970"/>
<dbReference type="Gene3D" id="3.30.70.20">
    <property type="match status" value="1"/>
</dbReference>
<name>A0A140L6G5_9FIRM</name>
<reference evidence="17 18" key="1">
    <citation type="submission" date="2015-12" db="EMBL/GenBank/DDBJ databases">
        <title>Draft genome sequence of the thermoanaerobe Thermotalea metallivorans, an isolate from the runoff channel of the Great Artesian Basin, Australia.</title>
        <authorList>
            <person name="Patel B.K."/>
        </authorList>
    </citation>
    <scope>NUCLEOTIDE SEQUENCE [LARGE SCALE GENOMIC DNA]</scope>
    <source>
        <strain evidence="17 18">B2-1</strain>
    </source>
</reference>
<evidence type="ECO:0000256" key="1">
    <source>
        <dbReference type="ARBA" id="ARBA00001966"/>
    </source>
</evidence>
<keyword evidence="12" id="KW-0472">Membrane</keyword>
<dbReference type="InterPro" id="IPR036010">
    <property type="entry name" value="2Fe-2S_ferredoxin-like_sf"/>
</dbReference>
<dbReference type="PANTHER" id="PTHR11615">
    <property type="entry name" value="NITRATE, FORMATE, IRON DEHYDROGENASE"/>
    <property type="match status" value="1"/>
</dbReference>
<evidence type="ECO:0000313" key="18">
    <source>
        <dbReference type="Proteomes" id="UP000070456"/>
    </source>
</evidence>
<dbReference type="Pfam" id="PF13510">
    <property type="entry name" value="Fer2_4"/>
    <property type="match status" value="1"/>
</dbReference>
<dbReference type="CDD" id="cd00207">
    <property type="entry name" value="fer2"/>
    <property type="match status" value="1"/>
</dbReference>
<evidence type="ECO:0000256" key="9">
    <source>
        <dbReference type="ARBA" id="ARBA00023004"/>
    </source>
</evidence>
<evidence type="ECO:0000313" key="17">
    <source>
        <dbReference type="EMBL" id="KXG76140.1"/>
    </source>
</evidence>
<comment type="cofactor">
    <cofactor evidence="1">
        <name>[4Fe-4S] cluster</name>
        <dbReference type="ChEBI" id="CHEBI:49883"/>
    </cofactor>
</comment>
<keyword evidence="6" id="KW-0479">Metal-binding</keyword>
<dbReference type="InterPro" id="IPR049830">
    <property type="entry name" value="HndD"/>
</dbReference>
<comment type="cofactor">
    <cofactor evidence="13">
        <name>[2Fe-2S] cluster</name>
        <dbReference type="ChEBI" id="CHEBI:190135"/>
    </cofactor>
</comment>
<dbReference type="InterPro" id="IPR000283">
    <property type="entry name" value="NADH_UbQ_OxRdtase_75kDa_su_CS"/>
</dbReference>
<feature type="domain" description="4Fe-4S ferredoxin-type" evidence="15">
    <location>
        <begin position="180"/>
        <end position="211"/>
    </location>
</feature>
<keyword evidence="5" id="KW-0001">2Fe-2S</keyword>
<evidence type="ECO:0000256" key="4">
    <source>
        <dbReference type="ARBA" id="ARBA00022485"/>
    </source>
</evidence>
<comment type="subcellular location">
    <subcellularLocation>
        <location evidence="2">Membrane</location>
    </subcellularLocation>
</comment>
<dbReference type="PROSITE" id="PS00198">
    <property type="entry name" value="4FE4S_FER_1"/>
    <property type="match status" value="1"/>
</dbReference>
<dbReference type="Gene3D" id="3.40.950.10">
    <property type="entry name" value="Fe-only Hydrogenase (Larger Subunit), Chain L, domain 3"/>
    <property type="match status" value="1"/>
</dbReference>
<dbReference type="InterPro" id="IPR036991">
    <property type="entry name" value="Fe_hydrogenase_ssu_sf"/>
</dbReference>
<dbReference type="GO" id="GO:0008137">
    <property type="term" value="F:NADH dehydrogenase (ubiquinone) activity"/>
    <property type="evidence" value="ECO:0007669"/>
    <property type="project" value="InterPro"/>
</dbReference>
<dbReference type="Pfam" id="PF02906">
    <property type="entry name" value="Fe_hyd_lg_C"/>
    <property type="match status" value="1"/>
</dbReference>
<gene>
    <name evidence="17" type="primary">hndD_2</name>
    <name evidence="17" type="ORF">AN619_10970</name>
</gene>
<evidence type="ECO:0000256" key="5">
    <source>
        <dbReference type="ARBA" id="ARBA00022714"/>
    </source>
</evidence>
<dbReference type="Gene3D" id="3.10.20.740">
    <property type="match status" value="1"/>
</dbReference>
<keyword evidence="7" id="KW-0677">Repeat</keyword>
<keyword evidence="4" id="KW-0004">4Fe-4S</keyword>
<dbReference type="InterPro" id="IPR017900">
    <property type="entry name" value="4Fe4S_Fe_S_CS"/>
</dbReference>
<dbReference type="InterPro" id="IPR013352">
    <property type="entry name" value="Fe_hydrogenase_subset"/>
</dbReference>
<dbReference type="InterPro" id="IPR004108">
    <property type="entry name" value="Fe_hydrogenase_lsu_C"/>
</dbReference>
<dbReference type="SMART" id="SM00902">
    <property type="entry name" value="Fe_hyd_SSU"/>
    <property type="match status" value="1"/>
</dbReference>
<dbReference type="NCBIfam" id="TIGR02512">
    <property type="entry name" value="FeFe_hydrog_A"/>
    <property type="match status" value="1"/>
</dbReference>
<dbReference type="FunFam" id="3.10.20.740:FF:000004">
    <property type="entry name" value="NADH-quinone oxidoreductase"/>
    <property type="match status" value="1"/>
</dbReference>
<dbReference type="EC" id="1.12.1.3" evidence="17"/>
<evidence type="ECO:0000256" key="11">
    <source>
        <dbReference type="ARBA" id="ARBA00023027"/>
    </source>
</evidence>
<keyword evidence="18" id="KW-1185">Reference proteome</keyword>
<dbReference type="GO" id="GO:0050583">
    <property type="term" value="F:hydrogen dehydrogenase (NADP+) activity"/>
    <property type="evidence" value="ECO:0007669"/>
    <property type="project" value="UniProtKB-EC"/>
</dbReference>
<dbReference type="InterPro" id="IPR050340">
    <property type="entry name" value="Cytosolic_Fe-S_CAF"/>
</dbReference>
<dbReference type="SUPFAM" id="SSF53920">
    <property type="entry name" value="Fe-only hydrogenase"/>
    <property type="match status" value="1"/>
</dbReference>
<dbReference type="InterPro" id="IPR003149">
    <property type="entry name" value="Fe_hydrogenase_ssu"/>
</dbReference>
<evidence type="ECO:0000256" key="10">
    <source>
        <dbReference type="ARBA" id="ARBA00023014"/>
    </source>
</evidence>
<dbReference type="FunFam" id="3.30.70.20:FF:000035">
    <property type="entry name" value="Iron hydrogenase 1"/>
    <property type="match status" value="1"/>
</dbReference>
<dbReference type="Gene3D" id="4.10.260.20">
    <property type="entry name" value="Iron hydrogenase, small subunit"/>
    <property type="match status" value="1"/>
</dbReference>
<feature type="domain" description="4Fe-4S His(Cys)3-ligated-type" evidence="16">
    <location>
        <begin position="80"/>
        <end position="119"/>
    </location>
</feature>
<dbReference type="SUPFAM" id="SSF54292">
    <property type="entry name" value="2Fe-2S ferredoxin-like"/>
    <property type="match status" value="1"/>
</dbReference>
<evidence type="ECO:0000259" key="16">
    <source>
        <dbReference type="PROSITE" id="PS51839"/>
    </source>
</evidence>
<dbReference type="GO" id="GO:0042773">
    <property type="term" value="P:ATP synthesis coupled electron transport"/>
    <property type="evidence" value="ECO:0007669"/>
    <property type="project" value="InterPro"/>
</dbReference>
<dbReference type="PROSITE" id="PS51379">
    <property type="entry name" value="4FE4S_FER_2"/>
    <property type="match status" value="2"/>
</dbReference>
<keyword evidence="8" id="KW-1278">Translocase</keyword>
<dbReference type="InterPro" id="IPR054351">
    <property type="entry name" value="NADH_UbQ_OxRdtase_ferredoxin"/>
</dbReference>
<dbReference type="GO" id="GO:0008901">
    <property type="term" value="F:ferredoxin hydrogenase activity"/>
    <property type="evidence" value="ECO:0007669"/>
    <property type="project" value="InterPro"/>
</dbReference>
<evidence type="ECO:0000256" key="6">
    <source>
        <dbReference type="ARBA" id="ARBA00022723"/>
    </source>
</evidence>
<dbReference type="InterPro" id="IPR009016">
    <property type="entry name" value="Fe_hydrogenase"/>
</dbReference>
<dbReference type="Pfam" id="PF10588">
    <property type="entry name" value="NADH-G_4Fe-4S_3"/>
    <property type="match status" value="1"/>
</dbReference>
<dbReference type="NCBIfam" id="NF040763">
    <property type="entry name" value="FeFe_hydrog_A6"/>
    <property type="match status" value="1"/>
</dbReference>
<dbReference type="PROSITE" id="PS51085">
    <property type="entry name" value="2FE2S_FER_2"/>
    <property type="match status" value="1"/>
</dbReference>
<comment type="similarity">
    <text evidence="3">Belongs to the complex I 75 kDa subunit family.</text>
</comment>
<evidence type="ECO:0000256" key="13">
    <source>
        <dbReference type="ARBA" id="ARBA00034078"/>
    </source>
</evidence>
<dbReference type="EMBL" id="LOEE01000028">
    <property type="protein sequence ID" value="KXG76140.1"/>
    <property type="molecule type" value="Genomic_DNA"/>
</dbReference>
<dbReference type="SUPFAM" id="SSF54862">
    <property type="entry name" value="4Fe-4S ferredoxins"/>
    <property type="match status" value="1"/>
</dbReference>
<evidence type="ECO:0000256" key="3">
    <source>
        <dbReference type="ARBA" id="ARBA00005404"/>
    </source>
</evidence>
<evidence type="ECO:0000259" key="15">
    <source>
        <dbReference type="PROSITE" id="PS51379"/>
    </source>
</evidence>
<dbReference type="OrthoDB" id="9805142at2"/>
<dbReference type="GO" id="GO:0016020">
    <property type="term" value="C:membrane"/>
    <property type="evidence" value="ECO:0007669"/>
    <property type="project" value="UniProtKB-SubCell"/>
</dbReference>
<dbReference type="AlphaFoldDB" id="A0A140L6G5"/>
<keyword evidence="9" id="KW-0408">Iron</keyword>
<evidence type="ECO:0000259" key="14">
    <source>
        <dbReference type="PROSITE" id="PS51085"/>
    </source>
</evidence>
<dbReference type="GO" id="GO:0051539">
    <property type="term" value="F:4 iron, 4 sulfur cluster binding"/>
    <property type="evidence" value="ECO:0007669"/>
    <property type="project" value="UniProtKB-KW"/>
</dbReference>
<dbReference type="Gene3D" id="3.40.50.1780">
    <property type="match status" value="1"/>
</dbReference>
<evidence type="ECO:0000256" key="8">
    <source>
        <dbReference type="ARBA" id="ARBA00022967"/>
    </source>
</evidence>
<dbReference type="PROSITE" id="PS00641">
    <property type="entry name" value="COMPLEX1_75K_1"/>
    <property type="match status" value="1"/>
</dbReference>
<sequence length="590" mass="65184">MKYYQITIDHKQITVPEGTTILEAAKLVNIKIPTLCYHPDQSIKANCRICLVEISGKDDLVAACSTPVWEGANILTNSRLVRDMQKGVLELILANHPQDCLRCIRNGNCELQNLCEIFHIAKSNLEDEVDALPVDDSSPSLARDHRKCIKCNRCIEMCQDVQGVSILSHAHRSIKYNITPAFERNLMDTLCVFCGQCSSVCPVGAIYEKDDTDKVWEAIDDPKKHVIVQIAPAVRVSIGDAFGMAPGTKVTGKVVAALRRIGFDKVFDTDFTADLTIMEEGSELLHRMKDHGILPMITSCSPGWINYIEGHYPHLLRHLSSCKSPQQMFGALSKTYYAEKIGLDPANIFTVSIMPCTAKKYEASREEMISNGYREVDAVLTTRELARMIKTSSIDFIGIEEEEFDLPFGISTGAGVIFGATGGVMEAALRSVYELATGTALNNIEFTDVRGLEGIKEATVVINDQPIKVAVAHGLSNARKILDYIDNGQCDYTFIEIMCCPGGCIGGGGQPIGSTLAVKEQRIQGIYAIDQDMPIRKAHKNPAVLKLYEEYLGTPLGHLSHKLLHTTYRARSEDLHLLSLWQKETASSKE</sequence>
<organism evidence="17 18">
    <name type="scientific">Thermotalea metallivorans</name>
    <dbReference type="NCBI Taxonomy" id="520762"/>
    <lineage>
        <taxon>Bacteria</taxon>
        <taxon>Bacillati</taxon>
        <taxon>Bacillota</taxon>
        <taxon>Clostridia</taxon>
        <taxon>Peptostreptococcales</taxon>
        <taxon>Thermotaleaceae</taxon>
        <taxon>Thermotalea</taxon>
    </lineage>
</organism>
<feature type="domain" description="4Fe-4S ferredoxin-type" evidence="15">
    <location>
        <begin position="139"/>
        <end position="169"/>
    </location>
</feature>
<dbReference type="Pfam" id="PF02256">
    <property type="entry name" value="Fe_hyd_SSU"/>
    <property type="match status" value="1"/>
</dbReference>
<proteinExistence type="inferred from homology"/>
<evidence type="ECO:0000256" key="12">
    <source>
        <dbReference type="ARBA" id="ARBA00023136"/>
    </source>
</evidence>
<accession>A0A140L6G5</accession>
<evidence type="ECO:0000256" key="2">
    <source>
        <dbReference type="ARBA" id="ARBA00004370"/>
    </source>
</evidence>